<evidence type="ECO:0000259" key="1">
    <source>
        <dbReference type="PROSITE" id="PS50181"/>
    </source>
</evidence>
<gene>
    <name evidence="2" type="ORF">B0H17DRAFT_295722</name>
</gene>
<organism evidence="2 3">
    <name type="scientific">Mycena rosella</name>
    <name type="common">Pink bonnet</name>
    <name type="synonym">Agaricus rosellus</name>
    <dbReference type="NCBI Taxonomy" id="1033263"/>
    <lineage>
        <taxon>Eukaryota</taxon>
        <taxon>Fungi</taxon>
        <taxon>Dikarya</taxon>
        <taxon>Basidiomycota</taxon>
        <taxon>Agaricomycotina</taxon>
        <taxon>Agaricomycetes</taxon>
        <taxon>Agaricomycetidae</taxon>
        <taxon>Agaricales</taxon>
        <taxon>Marasmiineae</taxon>
        <taxon>Mycenaceae</taxon>
        <taxon>Mycena</taxon>
    </lineage>
</organism>
<keyword evidence="3" id="KW-1185">Reference proteome</keyword>
<dbReference type="Proteomes" id="UP001221757">
    <property type="component" value="Unassembled WGS sequence"/>
</dbReference>
<dbReference type="SUPFAM" id="SSF81383">
    <property type="entry name" value="F-box domain"/>
    <property type="match status" value="1"/>
</dbReference>
<reference evidence="2" key="1">
    <citation type="submission" date="2023-03" db="EMBL/GenBank/DDBJ databases">
        <title>Massive genome expansion in bonnet fungi (Mycena s.s.) driven by repeated elements and novel gene families across ecological guilds.</title>
        <authorList>
            <consortium name="Lawrence Berkeley National Laboratory"/>
            <person name="Harder C.B."/>
            <person name="Miyauchi S."/>
            <person name="Viragh M."/>
            <person name="Kuo A."/>
            <person name="Thoen E."/>
            <person name="Andreopoulos B."/>
            <person name="Lu D."/>
            <person name="Skrede I."/>
            <person name="Drula E."/>
            <person name="Henrissat B."/>
            <person name="Morin E."/>
            <person name="Kohler A."/>
            <person name="Barry K."/>
            <person name="LaButti K."/>
            <person name="Morin E."/>
            <person name="Salamov A."/>
            <person name="Lipzen A."/>
            <person name="Mereny Z."/>
            <person name="Hegedus B."/>
            <person name="Baldrian P."/>
            <person name="Stursova M."/>
            <person name="Weitz H."/>
            <person name="Taylor A."/>
            <person name="Grigoriev I.V."/>
            <person name="Nagy L.G."/>
            <person name="Martin F."/>
            <person name="Kauserud H."/>
        </authorList>
    </citation>
    <scope>NUCLEOTIDE SEQUENCE</scope>
    <source>
        <strain evidence="2">CBHHK067</strain>
    </source>
</reference>
<proteinExistence type="predicted"/>
<name>A0AAD7CVJ3_MYCRO</name>
<dbReference type="InterPro" id="IPR001810">
    <property type="entry name" value="F-box_dom"/>
</dbReference>
<dbReference type="InterPro" id="IPR036047">
    <property type="entry name" value="F-box-like_dom_sf"/>
</dbReference>
<dbReference type="PROSITE" id="PS50181">
    <property type="entry name" value="FBOX"/>
    <property type="match status" value="1"/>
</dbReference>
<sequence length="482" mass="53986">MPSRLAHWTLSRTRSRPRLRPRDSSRSDGEYYSLTSLPNELLFAVLEFMDDKCLHLMVVVSKRFYHLGTQSLLSRYDVSPSSGSVTVTSSDALRALRIAMTLYRGTFRALSYCVPSPVPVTKDIRRIEALLRRFWVGLTRIRSVSLDFGTNIIARPVGWTIGGLAPKLLSTICGDSQMAVFVVDNGLFTCSPKMMLLWNPYTREQYCKVQMHDSSRQWVPSIRSIQSLDITYPVCTALSPLQPWTMVIVDAVNITTLLLSIHLSPREWSAILSATTLSHLTEVGIWAETITSATSTAFLNRHAANLLTLRYMSPVAEPLPPLSPPLSLPALRHLSARAHYVVHILRGPVAPALFPALAHVELWPDTHTHAALHLLSLHPALTRLTLWLLPEFDPAPWPVFPEVDRVELNTCPVTDVCLPTLLACAFPVLRRVEVNHSFPKAKGRSPVENQAIRNAKHALVRSIALANSGVERYFIDKEFFEP</sequence>
<feature type="domain" description="F-box" evidence="1">
    <location>
        <begin position="31"/>
        <end position="67"/>
    </location>
</feature>
<protein>
    <recommendedName>
        <fullName evidence="1">F-box domain-containing protein</fullName>
    </recommendedName>
</protein>
<dbReference type="Pfam" id="PF00646">
    <property type="entry name" value="F-box"/>
    <property type="match status" value="1"/>
</dbReference>
<dbReference type="EMBL" id="JARKIE010000219">
    <property type="protein sequence ID" value="KAJ7664864.1"/>
    <property type="molecule type" value="Genomic_DNA"/>
</dbReference>
<evidence type="ECO:0000313" key="2">
    <source>
        <dbReference type="EMBL" id="KAJ7664864.1"/>
    </source>
</evidence>
<evidence type="ECO:0000313" key="3">
    <source>
        <dbReference type="Proteomes" id="UP001221757"/>
    </source>
</evidence>
<comment type="caution">
    <text evidence="2">The sequence shown here is derived from an EMBL/GenBank/DDBJ whole genome shotgun (WGS) entry which is preliminary data.</text>
</comment>
<accession>A0AAD7CVJ3</accession>
<dbReference type="AlphaFoldDB" id="A0AAD7CVJ3"/>